<dbReference type="STRING" id="1561998.A0A1I7TD31"/>
<feature type="region of interest" description="Disordered" evidence="1">
    <location>
        <begin position="217"/>
        <end position="248"/>
    </location>
</feature>
<dbReference type="AlphaFoldDB" id="A0A1I7TD31"/>
<protein>
    <submittedName>
        <fullName evidence="3">Morc6_S5 domain-containing protein</fullName>
    </submittedName>
</protein>
<organism evidence="2 3">
    <name type="scientific">Caenorhabditis tropicalis</name>
    <dbReference type="NCBI Taxonomy" id="1561998"/>
    <lineage>
        <taxon>Eukaryota</taxon>
        <taxon>Metazoa</taxon>
        <taxon>Ecdysozoa</taxon>
        <taxon>Nematoda</taxon>
        <taxon>Chromadorea</taxon>
        <taxon>Rhabditida</taxon>
        <taxon>Rhabditina</taxon>
        <taxon>Rhabditomorpha</taxon>
        <taxon>Rhabditoidea</taxon>
        <taxon>Rhabditidae</taxon>
        <taxon>Peloderinae</taxon>
        <taxon>Caenorhabditis</taxon>
    </lineage>
</organism>
<proteinExistence type="predicted"/>
<dbReference type="WBParaSite" id="Csp11.Scaffold583.g4729.t1">
    <property type="protein sequence ID" value="Csp11.Scaffold583.g4729.t1"/>
    <property type="gene ID" value="Csp11.Scaffold583.g4729"/>
</dbReference>
<dbReference type="Proteomes" id="UP000095282">
    <property type="component" value="Unplaced"/>
</dbReference>
<dbReference type="PANTHER" id="PTHR22670:SF8">
    <property type="entry name" value="BTB DOMAIN-CONTAINING PROTEIN-RELATED"/>
    <property type="match status" value="1"/>
</dbReference>
<feature type="compositionally biased region" description="Acidic residues" evidence="1">
    <location>
        <begin position="221"/>
        <end position="230"/>
    </location>
</feature>
<evidence type="ECO:0000313" key="2">
    <source>
        <dbReference type="Proteomes" id="UP000095282"/>
    </source>
</evidence>
<name>A0A1I7TD31_9PELO</name>
<evidence type="ECO:0000313" key="3">
    <source>
        <dbReference type="WBParaSite" id="Csp11.Scaffold583.g4729.t1"/>
    </source>
</evidence>
<accession>A0A1I7TD31</accession>
<sequence length="279" mass="32260">MMSVPLGMEFKLAVLDLSRHWYTVSGVDKNSLAVILQSLHILDIGFNEIFVIRTSIYNYLTKPSINEEAILIVLPSGKIELHPRGHLQFHEIFNNEHAFILRKLQKVVATNPPSKFCALRQYDFGLCIQEERSHQITKTLSCYVVSGFYMGEGKTCFGSGFGRTAVSRYEQRIKLAKETHSYNSVLDVYRDHAQWIRKIELRALDEEVKNRFEINSVNSEESSEEDEEIEEEHKLHRSYTSSDESSENGQLWNPQFIGILRKLVSLPDFNFSVLFQTDF</sequence>
<evidence type="ECO:0000256" key="1">
    <source>
        <dbReference type="SAM" id="MobiDB-lite"/>
    </source>
</evidence>
<keyword evidence="2" id="KW-1185">Reference proteome</keyword>
<dbReference type="PANTHER" id="PTHR22670">
    <property type="entry name" value="BTB DOMAIN-CONTAINING PROTEIN-RELATED-RELATED"/>
    <property type="match status" value="1"/>
</dbReference>
<dbReference type="eggNOG" id="ENOG502RT9J">
    <property type="taxonomic scope" value="Eukaryota"/>
</dbReference>
<feature type="compositionally biased region" description="Polar residues" evidence="1">
    <location>
        <begin position="238"/>
        <end position="248"/>
    </location>
</feature>
<reference evidence="3" key="1">
    <citation type="submission" date="2016-11" db="UniProtKB">
        <authorList>
            <consortium name="WormBaseParasite"/>
        </authorList>
    </citation>
    <scope>IDENTIFICATION</scope>
</reference>